<name>A0A9P9A8A9_9PEZI</name>
<accession>A0A9P9A8A9</accession>
<proteinExistence type="predicted"/>
<keyword evidence="3" id="KW-1185">Reference proteome</keyword>
<reference evidence="2" key="1">
    <citation type="journal article" date="2021" name="Nat. Commun.">
        <title>Genetic determinants of endophytism in the Arabidopsis root mycobiome.</title>
        <authorList>
            <person name="Mesny F."/>
            <person name="Miyauchi S."/>
            <person name="Thiergart T."/>
            <person name="Pickel B."/>
            <person name="Atanasova L."/>
            <person name="Karlsson M."/>
            <person name="Huettel B."/>
            <person name="Barry K.W."/>
            <person name="Haridas S."/>
            <person name="Chen C."/>
            <person name="Bauer D."/>
            <person name="Andreopoulos W."/>
            <person name="Pangilinan J."/>
            <person name="LaButti K."/>
            <person name="Riley R."/>
            <person name="Lipzen A."/>
            <person name="Clum A."/>
            <person name="Drula E."/>
            <person name="Henrissat B."/>
            <person name="Kohler A."/>
            <person name="Grigoriev I.V."/>
            <person name="Martin F.M."/>
            <person name="Hacquard S."/>
        </authorList>
    </citation>
    <scope>NUCLEOTIDE SEQUENCE</scope>
    <source>
        <strain evidence="2">MPI-SDFR-AT-0117</strain>
    </source>
</reference>
<comment type="caution">
    <text evidence="2">The sequence shown here is derived from an EMBL/GenBank/DDBJ whole genome shotgun (WGS) entry which is preliminary data.</text>
</comment>
<evidence type="ECO:0000313" key="3">
    <source>
        <dbReference type="Proteomes" id="UP000770015"/>
    </source>
</evidence>
<evidence type="ECO:0000313" key="2">
    <source>
        <dbReference type="EMBL" id="KAH6682240.1"/>
    </source>
</evidence>
<protein>
    <recommendedName>
        <fullName evidence="1">2EXR domain-containing protein</fullName>
    </recommendedName>
</protein>
<gene>
    <name evidence="2" type="ORF">F5X68DRAFT_242886</name>
</gene>
<dbReference type="AlphaFoldDB" id="A0A9P9A8A9"/>
<sequence length="245" mass="28045">MSFPQFSLLPTELRLKIWEFTASSPHQVVMLIVKDPNDRANDGNRCATPPPSILHVCHESQTVALPHYKKVHNTDDRYFHINFDVDALQVCYCILNDNFPAFTARHAVRLAIRDDIKHLRVVMHPKRSVSMLADQIKEGKFPRLETLDLFVPPLHNMNTRYLRSCYASDSERVAIRVIHSSTGEYINNETSQAYLEWRWMVDIGPDCQVYDPDGLSAEEQAACPSQFLGEEAFPFDGGFETETSM</sequence>
<dbReference type="EMBL" id="JAGSXJ010000018">
    <property type="protein sequence ID" value="KAH6682240.1"/>
    <property type="molecule type" value="Genomic_DNA"/>
</dbReference>
<dbReference type="Pfam" id="PF20150">
    <property type="entry name" value="2EXR"/>
    <property type="match status" value="1"/>
</dbReference>
<dbReference type="InterPro" id="IPR045518">
    <property type="entry name" value="2EXR"/>
</dbReference>
<dbReference type="OrthoDB" id="3557569at2759"/>
<dbReference type="PANTHER" id="PTHR35910:SF6">
    <property type="entry name" value="2EXR DOMAIN-CONTAINING PROTEIN"/>
    <property type="match status" value="1"/>
</dbReference>
<feature type="domain" description="2EXR" evidence="1">
    <location>
        <begin position="3"/>
        <end position="88"/>
    </location>
</feature>
<organism evidence="2 3">
    <name type="scientific">Plectosphaerella plurivora</name>
    <dbReference type="NCBI Taxonomy" id="936078"/>
    <lineage>
        <taxon>Eukaryota</taxon>
        <taxon>Fungi</taxon>
        <taxon>Dikarya</taxon>
        <taxon>Ascomycota</taxon>
        <taxon>Pezizomycotina</taxon>
        <taxon>Sordariomycetes</taxon>
        <taxon>Hypocreomycetidae</taxon>
        <taxon>Glomerellales</taxon>
        <taxon>Plectosphaerellaceae</taxon>
        <taxon>Plectosphaerella</taxon>
    </lineage>
</organism>
<dbReference type="PANTHER" id="PTHR35910">
    <property type="entry name" value="2EXR DOMAIN-CONTAINING PROTEIN"/>
    <property type="match status" value="1"/>
</dbReference>
<evidence type="ECO:0000259" key="1">
    <source>
        <dbReference type="Pfam" id="PF20150"/>
    </source>
</evidence>
<dbReference type="Proteomes" id="UP000770015">
    <property type="component" value="Unassembled WGS sequence"/>
</dbReference>